<keyword evidence="2" id="KW-0378">Hydrolase</keyword>
<dbReference type="Proteomes" id="UP001595846">
    <property type="component" value="Unassembled WGS sequence"/>
</dbReference>
<keyword evidence="3" id="KW-1185">Reference proteome</keyword>
<evidence type="ECO:0000256" key="1">
    <source>
        <dbReference type="ARBA" id="ARBA00010552"/>
    </source>
</evidence>
<dbReference type="InterPro" id="IPR035959">
    <property type="entry name" value="RutC-like_sf"/>
</dbReference>
<sequence length="147" mass="15835">MDKEIVTPPELAEPRGFNHGFLIEGGKTLYLAGQDASGSDGEIVAPGDLLGQFEQVMSNLAAVCEEAGGSSEDIVKLNVYVADRDEYREHLAEVGEIFGEYVDDYPAMALFEVSGFYMPDALIEMEGFAVIDEADGTSEREAGEASE</sequence>
<evidence type="ECO:0000313" key="3">
    <source>
        <dbReference type="Proteomes" id="UP001595846"/>
    </source>
</evidence>
<dbReference type="InterPro" id="IPR006175">
    <property type="entry name" value="YjgF/YER057c/UK114"/>
</dbReference>
<dbReference type="EC" id="3.5.-.-" evidence="2"/>
<accession>A0ABD5NT20</accession>
<dbReference type="AlphaFoldDB" id="A0ABD5NT20"/>
<dbReference type="GO" id="GO:0016787">
    <property type="term" value="F:hydrolase activity"/>
    <property type="evidence" value="ECO:0007669"/>
    <property type="project" value="UniProtKB-KW"/>
</dbReference>
<dbReference type="GeneID" id="73901463"/>
<dbReference type="RefSeq" id="WP_256532383.1">
    <property type="nucleotide sequence ID" value="NZ_CP101824.1"/>
</dbReference>
<reference evidence="2 3" key="1">
    <citation type="journal article" date="2019" name="Int. J. Syst. Evol. Microbiol.">
        <title>The Global Catalogue of Microorganisms (GCM) 10K type strain sequencing project: providing services to taxonomists for standard genome sequencing and annotation.</title>
        <authorList>
            <consortium name="The Broad Institute Genomics Platform"/>
            <consortium name="The Broad Institute Genome Sequencing Center for Infectious Disease"/>
            <person name="Wu L."/>
            <person name="Ma J."/>
        </authorList>
    </citation>
    <scope>NUCLEOTIDE SEQUENCE [LARGE SCALE GENOMIC DNA]</scope>
    <source>
        <strain evidence="2 3">IBRC-M 10256</strain>
    </source>
</reference>
<comment type="caution">
    <text evidence="2">The sequence shown here is derived from an EMBL/GenBank/DDBJ whole genome shotgun (WGS) entry which is preliminary data.</text>
</comment>
<organism evidence="2 3">
    <name type="scientific">Halovivax cerinus</name>
    <dbReference type="NCBI Taxonomy" id="1487865"/>
    <lineage>
        <taxon>Archaea</taxon>
        <taxon>Methanobacteriati</taxon>
        <taxon>Methanobacteriota</taxon>
        <taxon>Stenosarchaea group</taxon>
        <taxon>Halobacteria</taxon>
        <taxon>Halobacteriales</taxon>
        <taxon>Natrialbaceae</taxon>
        <taxon>Halovivax</taxon>
    </lineage>
</organism>
<evidence type="ECO:0000313" key="2">
    <source>
        <dbReference type="EMBL" id="MFC3960101.1"/>
    </source>
</evidence>
<dbReference type="PANTHER" id="PTHR11803:SF58">
    <property type="entry name" value="PROTEIN HMF1-RELATED"/>
    <property type="match status" value="1"/>
</dbReference>
<dbReference type="CDD" id="cd00448">
    <property type="entry name" value="YjgF_YER057c_UK114_family"/>
    <property type="match status" value="1"/>
</dbReference>
<protein>
    <submittedName>
        <fullName evidence="2">RidA family protein</fullName>
        <ecNumber evidence="2">3.5.-.-</ecNumber>
    </submittedName>
</protein>
<dbReference type="PANTHER" id="PTHR11803">
    <property type="entry name" value="2-IMINOBUTANOATE/2-IMINOPROPANOATE DEAMINASE RIDA"/>
    <property type="match status" value="1"/>
</dbReference>
<proteinExistence type="inferred from homology"/>
<dbReference type="EMBL" id="JBHSAQ010000016">
    <property type="protein sequence ID" value="MFC3960101.1"/>
    <property type="molecule type" value="Genomic_DNA"/>
</dbReference>
<comment type="similarity">
    <text evidence="1">Belongs to the RutC family.</text>
</comment>
<name>A0ABD5NT20_9EURY</name>
<dbReference type="SUPFAM" id="SSF55298">
    <property type="entry name" value="YjgF-like"/>
    <property type="match status" value="1"/>
</dbReference>
<gene>
    <name evidence="2" type="ORF">ACFOUR_17205</name>
</gene>
<dbReference type="Pfam" id="PF01042">
    <property type="entry name" value="Ribonuc_L-PSP"/>
    <property type="match status" value="1"/>
</dbReference>
<dbReference type="Gene3D" id="3.30.1330.40">
    <property type="entry name" value="RutC-like"/>
    <property type="match status" value="1"/>
</dbReference>